<dbReference type="EMBL" id="CP006272">
    <property type="protein sequence ID" value="AGZ44828.1"/>
    <property type="molecule type" value="Genomic_DNA"/>
</dbReference>
<dbReference type="KEGG" id="afs:AFR_32850"/>
<dbReference type="HOGENOM" id="CLU_028028_1_0_11"/>
<gene>
    <name evidence="2" type="ORF">AFR_32850</name>
</gene>
<protein>
    <submittedName>
        <fullName evidence="2">FAD dependent oxidoreductase</fullName>
    </submittedName>
</protein>
<evidence type="ECO:0000313" key="3">
    <source>
        <dbReference type="Proteomes" id="UP000017746"/>
    </source>
</evidence>
<dbReference type="PATRIC" id="fig|1246995.3.peg.6648"/>
<evidence type="ECO:0000313" key="2">
    <source>
        <dbReference type="EMBL" id="AGZ44828.1"/>
    </source>
</evidence>
<dbReference type="InterPro" id="IPR036188">
    <property type="entry name" value="FAD/NAD-bd_sf"/>
</dbReference>
<dbReference type="PRINTS" id="PR00420">
    <property type="entry name" value="RNGMNOXGNASE"/>
</dbReference>
<dbReference type="InterPro" id="IPR050407">
    <property type="entry name" value="Geranylgeranyl_reductase"/>
</dbReference>
<dbReference type="Gene3D" id="3.50.50.60">
    <property type="entry name" value="FAD/NAD(P)-binding domain"/>
    <property type="match status" value="1"/>
</dbReference>
<sequence length="441" mass="47453">MKVAIVGAGPTGLYTAIALARRGHRVTVVDRDPGPAPDGGWERRGVMQFHHPHGLRRQIITVLDAEMPDVRQGLLSAGAELTILPAEGQRPRTVIGMQCGRMTFERVLREAAVAQPGVTFLAGHADDVLSTGGRATGLRVDGAELPADLVLNASGRNGRLADDLRVPGDGSDCGLSYVSRQYALLPGAEPGPTNVPIGLISRFPGYLAGVFLQDNRTVSLLIARPSTDRQLADLRFEAAFEAAVRAIPGLREWTDPDRTTPITGVLPGGHLRNTYRGQLDPGGRVPLPGLIHVGDTVCTTNPTAGRGITTSLLQAHRLVNLLDGSTDVEAVTLELDTWCTEQIRPWYDDHVSWDADQVRQWSGEDVDLNRPLTSGHIVEAAAAEPPLMRVIGPYLTMEALPATLAEVEPQVREIYHRGWRPAVPAGPTRDELVSLIAPVLT</sequence>
<organism evidence="2 3">
    <name type="scientific">Actinoplanes friuliensis DSM 7358</name>
    <dbReference type="NCBI Taxonomy" id="1246995"/>
    <lineage>
        <taxon>Bacteria</taxon>
        <taxon>Bacillati</taxon>
        <taxon>Actinomycetota</taxon>
        <taxon>Actinomycetes</taxon>
        <taxon>Micromonosporales</taxon>
        <taxon>Micromonosporaceae</taxon>
        <taxon>Actinoplanes</taxon>
    </lineage>
</organism>
<dbReference type="Proteomes" id="UP000017746">
    <property type="component" value="Chromosome"/>
</dbReference>
<dbReference type="RefSeq" id="WP_023561165.1">
    <property type="nucleotide sequence ID" value="NC_022657.1"/>
</dbReference>
<dbReference type="PANTHER" id="PTHR42685">
    <property type="entry name" value="GERANYLGERANYL DIPHOSPHATE REDUCTASE"/>
    <property type="match status" value="1"/>
</dbReference>
<dbReference type="InterPro" id="IPR006076">
    <property type="entry name" value="FAD-dep_OxRdtase"/>
</dbReference>
<feature type="domain" description="FAD dependent oxidoreductase" evidence="1">
    <location>
        <begin position="2"/>
        <end position="36"/>
    </location>
</feature>
<reference evidence="2 3" key="1">
    <citation type="journal article" date="2014" name="J. Biotechnol.">
        <title>Complete genome sequence of the actinobacterium Actinoplanes friuliensis HAG 010964, producer of the lipopeptide antibiotic friulimycin.</title>
        <authorList>
            <person name="Ruckert C."/>
            <person name="Szczepanowski R."/>
            <person name="Albersmeier A."/>
            <person name="Goesmann A."/>
            <person name="Fischer N."/>
            <person name="Steinkamper A."/>
            <person name="Puhler A."/>
            <person name="Biener R."/>
            <person name="Schwartz D."/>
            <person name="Kalinowski J."/>
        </authorList>
    </citation>
    <scope>NUCLEOTIDE SEQUENCE [LARGE SCALE GENOMIC DNA]</scope>
    <source>
        <strain evidence="2 3">DSM 7358</strain>
    </source>
</reference>
<dbReference type="Pfam" id="PF01266">
    <property type="entry name" value="DAO"/>
    <property type="match status" value="1"/>
</dbReference>
<evidence type="ECO:0000259" key="1">
    <source>
        <dbReference type="Pfam" id="PF01266"/>
    </source>
</evidence>
<dbReference type="STRING" id="1246995.AFR_32850"/>
<keyword evidence="3" id="KW-1185">Reference proteome</keyword>
<accession>U5W6I7</accession>
<dbReference type="PANTHER" id="PTHR42685:SF18">
    <property type="entry name" value="DIGERANYLGERANYLGLYCEROPHOSPHOLIPID REDUCTASE"/>
    <property type="match status" value="1"/>
</dbReference>
<dbReference type="AlphaFoldDB" id="U5W6I7"/>
<dbReference type="OrthoDB" id="9790035at2"/>
<proteinExistence type="predicted"/>
<dbReference type="SUPFAM" id="SSF51905">
    <property type="entry name" value="FAD/NAD(P)-binding domain"/>
    <property type="match status" value="1"/>
</dbReference>
<name>U5W6I7_9ACTN</name>
<dbReference type="eggNOG" id="COG0654">
    <property type="taxonomic scope" value="Bacteria"/>
</dbReference>